<evidence type="ECO:0000256" key="1">
    <source>
        <dbReference type="SAM" id="Phobius"/>
    </source>
</evidence>
<feature type="transmembrane region" description="Helical" evidence="1">
    <location>
        <begin position="58"/>
        <end position="74"/>
    </location>
</feature>
<feature type="transmembrane region" description="Helical" evidence="1">
    <location>
        <begin position="34"/>
        <end position="52"/>
    </location>
</feature>
<proteinExistence type="predicted"/>
<accession>A0A4S8L4Y9</accession>
<dbReference type="EMBL" id="ML179649">
    <property type="protein sequence ID" value="THU83654.1"/>
    <property type="molecule type" value="Genomic_DNA"/>
</dbReference>
<sequence>MLTPFPKLESTSSPLLWPTPLAHMSDGIRSPEHTVLFPLLICIFLRIISSTVHVSPLSYVYPFINFVYPFAILLKKCDPSCYLKPNL</sequence>
<keyword evidence="1" id="KW-0812">Transmembrane</keyword>
<reference evidence="3 4" key="1">
    <citation type="journal article" date="2019" name="Nat. Ecol. Evol.">
        <title>Megaphylogeny resolves global patterns of mushroom evolution.</title>
        <authorList>
            <person name="Varga T."/>
            <person name="Krizsan K."/>
            <person name="Foldi C."/>
            <person name="Dima B."/>
            <person name="Sanchez-Garcia M."/>
            <person name="Sanchez-Ramirez S."/>
            <person name="Szollosi G.J."/>
            <person name="Szarkandi J.G."/>
            <person name="Papp V."/>
            <person name="Albert L."/>
            <person name="Andreopoulos W."/>
            <person name="Angelini C."/>
            <person name="Antonin V."/>
            <person name="Barry K.W."/>
            <person name="Bougher N.L."/>
            <person name="Buchanan P."/>
            <person name="Buyck B."/>
            <person name="Bense V."/>
            <person name="Catcheside P."/>
            <person name="Chovatia M."/>
            <person name="Cooper J."/>
            <person name="Damon W."/>
            <person name="Desjardin D."/>
            <person name="Finy P."/>
            <person name="Geml J."/>
            <person name="Haridas S."/>
            <person name="Hughes K."/>
            <person name="Justo A."/>
            <person name="Karasinski D."/>
            <person name="Kautmanova I."/>
            <person name="Kiss B."/>
            <person name="Kocsube S."/>
            <person name="Kotiranta H."/>
            <person name="LaButti K.M."/>
            <person name="Lechner B.E."/>
            <person name="Liimatainen K."/>
            <person name="Lipzen A."/>
            <person name="Lukacs Z."/>
            <person name="Mihaltcheva S."/>
            <person name="Morgado L.N."/>
            <person name="Niskanen T."/>
            <person name="Noordeloos M.E."/>
            <person name="Ohm R.A."/>
            <person name="Ortiz-Santana B."/>
            <person name="Ovrebo C."/>
            <person name="Racz N."/>
            <person name="Riley R."/>
            <person name="Savchenko A."/>
            <person name="Shiryaev A."/>
            <person name="Soop K."/>
            <person name="Spirin V."/>
            <person name="Szebenyi C."/>
            <person name="Tomsovsky M."/>
            <person name="Tulloss R.E."/>
            <person name="Uehling J."/>
            <person name="Grigoriev I.V."/>
            <person name="Vagvolgyi C."/>
            <person name="Papp T."/>
            <person name="Martin F.M."/>
            <person name="Miettinen O."/>
            <person name="Hibbett D.S."/>
            <person name="Nagy L.G."/>
        </authorList>
    </citation>
    <scope>NUCLEOTIDE SEQUENCE [LARGE SCALE GENOMIC DNA]</scope>
    <source>
        <strain evidence="3 4">CBS 962.96</strain>
    </source>
</reference>
<gene>
    <name evidence="3" type="ORF">K435DRAFT_424419</name>
    <name evidence="2" type="ORF">K435DRAFT_52787</name>
</gene>
<name>A0A4S8L4Y9_DENBC</name>
<dbReference type="EMBL" id="ML180174">
    <property type="protein sequence ID" value="THU78548.1"/>
    <property type="molecule type" value="Genomic_DNA"/>
</dbReference>
<dbReference type="AlphaFoldDB" id="A0A4S8L4Y9"/>
<keyword evidence="4" id="KW-1185">Reference proteome</keyword>
<keyword evidence="1" id="KW-1133">Transmembrane helix</keyword>
<evidence type="ECO:0000313" key="4">
    <source>
        <dbReference type="Proteomes" id="UP000297245"/>
    </source>
</evidence>
<evidence type="ECO:0000313" key="3">
    <source>
        <dbReference type="EMBL" id="THU83654.1"/>
    </source>
</evidence>
<organism evidence="3 4">
    <name type="scientific">Dendrothele bispora (strain CBS 962.96)</name>
    <dbReference type="NCBI Taxonomy" id="1314807"/>
    <lineage>
        <taxon>Eukaryota</taxon>
        <taxon>Fungi</taxon>
        <taxon>Dikarya</taxon>
        <taxon>Basidiomycota</taxon>
        <taxon>Agaricomycotina</taxon>
        <taxon>Agaricomycetes</taxon>
        <taxon>Agaricomycetidae</taxon>
        <taxon>Agaricales</taxon>
        <taxon>Agaricales incertae sedis</taxon>
        <taxon>Dendrothele</taxon>
    </lineage>
</organism>
<protein>
    <submittedName>
        <fullName evidence="3">Uncharacterized protein</fullName>
    </submittedName>
</protein>
<evidence type="ECO:0000313" key="2">
    <source>
        <dbReference type="EMBL" id="THU78548.1"/>
    </source>
</evidence>
<dbReference type="Proteomes" id="UP000297245">
    <property type="component" value="Unassembled WGS sequence"/>
</dbReference>
<keyword evidence="1" id="KW-0472">Membrane</keyword>